<reference evidence="4 5" key="1">
    <citation type="journal article" date="2019" name="Int. J. Syst. Evol. Microbiol.">
        <title>The Global Catalogue of Microorganisms (GCM) 10K type strain sequencing project: providing services to taxonomists for standard genome sequencing and annotation.</title>
        <authorList>
            <consortium name="The Broad Institute Genomics Platform"/>
            <consortium name="The Broad Institute Genome Sequencing Center for Infectious Disease"/>
            <person name="Wu L."/>
            <person name="Ma J."/>
        </authorList>
    </citation>
    <scope>NUCLEOTIDE SEQUENCE [LARGE SCALE GENOMIC DNA]</scope>
    <source>
        <strain evidence="4 5">JCM 14718</strain>
    </source>
</reference>
<accession>A0ABN2IC88</accession>
<dbReference type="SUPFAM" id="SSF50249">
    <property type="entry name" value="Nucleic acid-binding proteins"/>
    <property type="match status" value="1"/>
</dbReference>
<dbReference type="GO" id="GO:0003677">
    <property type="term" value="F:DNA binding"/>
    <property type="evidence" value="ECO:0007669"/>
    <property type="project" value="UniProtKB-KW"/>
</dbReference>
<dbReference type="InterPro" id="IPR012340">
    <property type="entry name" value="NA-bd_OB-fold"/>
</dbReference>
<evidence type="ECO:0000256" key="3">
    <source>
        <dbReference type="RuleBase" id="RU000524"/>
    </source>
</evidence>
<dbReference type="Pfam" id="PF00436">
    <property type="entry name" value="SSB"/>
    <property type="match status" value="1"/>
</dbReference>
<dbReference type="RefSeq" id="WP_163570996.1">
    <property type="nucleotide sequence ID" value="NZ_BAAANY010000023.1"/>
</dbReference>
<keyword evidence="5" id="KW-1185">Reference proteome</keyword>
<dbReference type="NCBIfam" id="TIGR00621">
    <property type="entry name" value="ssb"/>
    <property type="match status" value="1"/>
</dbReference>
<name>A0ABN2IC88_9ACTN</name>
<evidence type="ECO:0000256" key="2">
    <source>
        <dbReference type="PROSITE-ProRule" id="PRU00252"/>
    </source>
</evidence>
<dbReference type="Gene3D" id="2.40.50.140">
    <property type="entry name" value="Nucleic acid-binding proteins"/>
    <property type="match status" value="1"/>
</dbReference>
<proteinExistence type="predicted"/>
<sequence>MTSEPLVTMTGWLATVPVIKEVRNGQVVCNFTLASTPRRYDREIQAWRDEETLFLRITCWQQMAKNVAASITKGDPIVVHGKFSIRRYEKDGQQRVSNEISAFSVGPNLEFGQAVFTRISTAPAPAQPLREAEVMAEMQETPLAA</sequence>
<organism evidence="4 5">
    <name type="scientific">Fodinicola feengrottensis</name>
    <dbReference type="NCBI Taxonomy" id="435914"/>
    <lineage>
        <taxon>Bacteria</taxon>
        <taxon>Bacillati</taxon>
        <taxon>Actinomycetota</taxon>
        <taxon>Actinomycetes</taxon>
        <taxon>Mycobacteriales</taxon>
        <taxon>Fodinicola</taxon>
    </lineage>
</organism>
<evidence type="ECO:0000313" key="5">
    <source>
        <dbReference type="Proteomes" id="UP001500618"/>
    </source>
</evidence>
<evidence type="ECO:0000313" key="4">
    <source>
        <dbReference type="EMBL" id="GAA1701896.1"/>
    </source>
</evidence>
<dbReference type="InterPro" id="IPR000424">
    <property type="entry name" value="Primosome_PriB/ssb"/>
</dbReference>
<dbReference type="EMBL" id="BAAANY010000023">
    <property type="protein sequence ID" value="GAA1701896.1"/>
    <property type="molecule type" value="Genomic_DNA"/>
</dbReference>
<evidence type="ECO:0000256" key="1">
    <source>
        <dbReference type="ARBA" id="ARBA00023125"/>
    </source>
</evidence>
<dbReference type="Proteomes" id="UP001500618">
    <property type="component" value="Unassembled WGS sequence"/>
</dbReference>
<comment type="caution">
    <text evidence="4">The sequence shown here is derived from an EMBL/GenBank/DDBJ whole genome shotgun (WGS) entry which is preliminary data.</text>
</comment>
<gene>
    <name evidence="4" type="ORF">GCM10009765_59340</name>
</gene>
<dbReference type="PROSITE" id="PS50935">
    <property type="entry name" value="SSB"/>
    <property type="match status" value="1"/>
</dbReference>
<protein>
    <recommendedName>
        <fullName evidence="3">Single-stranded DNA-binding protein</fullName>
    </recommendedName>
</protein>
<keyword evidence="1 2" id="KW-0238">DNA-binding</keyword>
<dbReference type="InterPro" id="IPR011344">
    <property type="entry name" value="ssDNA-bd"/>
</dbReference>
<dbReference type="CDD" id="cd04496">
    <property type="entry name" value="SSB_OBF"/>
    <property type="match status" value="1"/>
</dbReference>